<proteinExistence type="predicted"/>
<evidence type="ECO:0008006" key="5">
    <source>
        <dbReference type="Google" id="ProtNLM"/>
    </source>
</evidence>
<evidence type="ECO:0000313" key="3">
    <source>
        <dbReference type="EMBL" id="CCD20451.1"/>
    </source>
</evidence>
<accession>F9WSB2</accession>
<protein>
    <recommendedName>
        <fullName evidence="5">Trypanosoma glutamic acid/alanine-rich protein domain-containing protein</fullName>
    </recommendedName>
</protein>
<feature type="coiled-coil region" evidence="1">
    <location>
        <begin position="472"/>
        <end position="499"/>
    </location>
</feature>
<keyword evidence="1" id="KW-0175">Coiled coil</keyword>
<dbReference type="AlphaFoldDB" id="F9WSB2"/>
<evidence type="ECO:0000313" key="4">
    <source>
        <dbReference type="Proteomes" id="UP000009027"/>
    </source>
</evidence>
<evidence type="ECO:0000256" key="2">
    <source>
        <dbReference type="SAM" id="SignalP"/>
    </source>
</evidence>
<organism evidence="3 4">
    <name type="scientific">Trypanosoma vivax (strain Y486)</name>
    <dbReference type="NCBI Taxonomy" id="1055687"/>
    <lineage>
        <taxon>Eukaryota</taxon>
        <taxon>Discoba</taxon>
        <taxon>Euglenozoa</taxon>
        <taxon>Kinetoplastea</taxon>
        <taxon>Metakinetoplastina</taxon>
        <taxon>Trypanosomatida</taxon>
        <taxon>Trypanosomatidae</taxon>
        <taxon>Trypanosoma</taxon>
        <taxon>Duttonella</taxon>
    </lineage>
</organism>
<keyword evidence="4" id="KW-1185">Reference proteome</keyword>
<name>F9WSB2_TRYVY</name>
<keyword evidence="2" id="KW-0732">Signal</keyword>
<dbReference type="VEuPathDB" id="TriTrypDB:TvY486_0032760"/>
<gene>
    <name evidence="3" type="ORF">TvY486_0032760</name>
</gene>
<reference evidence="3 4" key="1">
    <citation type="journal article" date="2012" name="Proc. Natl. Acad. Sci. U.S.A.">
        <title>Antigenic diversity is generated by distinct evolutionary mechanisms in African trypanosome species.</title>
        <authorList>
            <person name="Jackson A.P."/>
            <person name="Berry A."/>
            <person name="Aslett M."/>
            <person name="Allison H.C."/>
            <person name="Burton P."/>
            <person name="Vavrova-Anderson J."/>
            <person name="Brown R."/>
            <person name="Browne H."/>
            <person name="Corton N."/>
            <person name="Hauser H."/>
            <person name="Gamble J."/>
            <person name="Gilderthorp R."/>
            <person name="Marcello L."/>
            <person name="McQuillan J."/>
            <person name="Otto T.D."/>
            <person name="Quail M.A."/>
            <person name="Sanders M.J."/>
            <person name="van Tonder A."/>
            <person name="Ginger M.L."/>
            <person name="Field M.C."/>
            <person name="Barry J.D."/>
            <person name="Hertz-Fowler C."/>
            <person name="Berriman M."/>
        </authorList>
    </citation>
    <scope>NUCLEOTIDE SEQUENCE</scope>
    <source>
        <strain evidence="3 4">Y486</strain>
    </source>
</reference>
<dbReference type="Proteomes" id="UP000009027">
    <property type="component" value="Unassembled WGS sequence"/>
</dbReference>
<evidence type="ECO:0000256" key="1">
    <source>
        <dbReference type="SAM" id="Coils"/>
    </source>
</evidence>
<dbReference type="EMBL" id="CAEX01005606">
    <property type="protein sequence ID" value="CCD20451.1"/>
    <property type="molecule type" value="Genomic_DNA"/>
</dbReference>
<feature type="chain" id="PRO_5003389546" description="Trypanosoma glutamic acid/alanine-rich protein domain-containing protein" evidence="2">
    <location>
        <begin position="20"/>
        <end position="759"/>
    </location>
</feature>
<sequence length="759" mass="82999">MKLMLATALLVVLPTTLRCASVAGVLCENKRREFTEDEKCAAKDMLLGWLSVTKTIAERAEAVIQNATKVKEEVNNVLVKAQMAITEYRDLFNVLNSTARQEAAANVHQATVAAERAIELAKSSEFKALSASHNAKESREKVINNYGSISIVIGRFSHYERHAYLEYEELSGRLEKITVHKNCTGRYNISVRLREHAEQLGTSVQINEWKKNMTELLASTIKEVKMEKCSNIVRNNLESLQTIDEGVVGAADKFNEAVQSFVAARLAVEGARETADGAMRNVTSVNDTIFNSFVQDANSLCELLRRHATAELQVGKVRQHFRRLMIISSDATAQVSKARSKIGGTVRSVLSVLNNITALPTPGKISRMGVSQRAENTASVMRDIVVAEDTAKEAVENSAGATASLSDIESLISRGEETLVGAKADLVHRLSESRISASALSHEECEASLLRMPGNSWKDALCRAVGLNATALRRTRNSLLELESKIKEIEAALTNVDKKLQHAVSSAKQAVHVEDEVLLKTKTALVDEFGAVMRGFCTAAHELRRVRLDTASIDEHALVQQGKFAAEATRIEAMWSNTSEAPEMPQHVEEGFMVARKVLAALDRARGRSKAINGKVTGKLCAAVQMSDGRDAAVYAVVQKFMQNICKNASVSHDEDVCDEGYVADVLQTLKDKVPSSSMLSASPILTQLSLLLAKINDQVAMAHQNVQKAAVGVDAAAAAVEEAVKRARDAFSKRHCTPLYKQLLNTLGSAWRRIRKRA</sequence>
<feature type="signal peptide" evidence="2">
    <location>
        <begin position="1"/>
        <end position="19"/>
    </location>
</feature>